<dbReference type="AlphaFoldDB" id="A0A2A3TYI0"/>
<dbReference type="InterPro" id="IPR003615">
    <property type="entry name" value="HNH_nuc"/>
</dbReference>
<dbReference type="CDD" id="cd00085">
    <property type="entry name" value="HNHc"/>
    <property type="match status" value="1"/>
</dbReference>
<dbReference type="GO" id="GO:0003676">
    <property type="term" value="F:nucleic acid binding"/>
    <property type="evidence" value="ECO:0007669"/>
    <property type="project" value="InterPro"/>
</dbReference>
<evidence type="ECO:0000256" key="4">
    <source>
        <dbReference type="ARBA" id="ARBA00040194"/>
    </source>
</evidence>
<comment type="caution">
    <text evidence="6">The sequence shown here is derived from an EMBL/GenBank/DDBJ whole genome shotgun (WGS) entry which is preliminary data.</text>
</comment>
<dbReference type="SMART" id="SM00507">
    <property type="entry name" value="HNHc"/>
    <property type="match status" value="1"/>
</dbReference>
<dbReference type="Proteomes" id="UP000217918">
    <property type="component" value="Unassembled WGS sequence"/>
</dbReference>
<evidence type="ECO:0000313" key="7">
    <source>
        <dbReference type="Proteomes" id="UP000217918"/>
    </source>
</evidence>
<dbReference type="RefSeq" id="WP_096110175.1">
    <property type="nucleotide sequence ID" value="NZ_NVYO01000001.1"/>
</dbReference>
<dbReference type="Pfam" id="PF01844">
    <property type="entry name" value="HNH"/>
    <property type="match status" value="1"/>
</dbReference>
<comment type="similarity">
    <text evidence="3">Belongs to the HNH nuclease family.</text>
</comment>
<dbReference type="GO" id="GO:0005829">
    <property type="term" value="C:cytosol"/>
    <property type="evidence" value="ECO:0007669"/>
    <property type="project" value="TreeGrafter"/>
</dbReference>
<feature type="domain" description="HNH nuclease" evidence="5">
    <location>
        <begin position="24"/>
        <end position="80"/>
    </location>
</feature>
<protein>
    <recommendedName>
        <fullName evidence="4">Putative HNH nuclease YajD</fullName>
    </recommendedName>
</protein>
<dbReference type="GO" id="GO:0008270">
    <property type="term" value="F:zinc ion binding"/>
    <property type="evidence" value="ECO:0007669"/>
    <property type="project" value="InterPro"/>
</dbReference>
<keyword evidence="1" id="KW-0540">Nuclease</keyword>
<dbReference type="Gene3D" id="1.10.30.50">
    <property type="match status" value="1"/>
</dbReference>
<dbReference type="InterPro" id="IPR002711">
    <property type="entry name" value="HNH"/>
</dbReference>
<gene>
    <name evidence="6" type="ORF">CNR29_08685</name>
</gene>
<dbReference type="GO" id="GO:0016787">
    <property type="term" value="F:hydrolase activity"/>
    <property type="evidence" value="ECO:0007669"/>
    <property type="project" value="UniProtKB-KW"/>
</dbReference>
<reference evidence="6 7" key="1">
    <citation type="submission" date="2017-09" db="EMBL/GenBank/DDBJ databases">
        <title>Genome sequence of Lactobacillus brevis D7.</title>
        <authorList>
            <person name="Kwon M.-S."/>
            <person name="Lim S.K."/>
            <person name="Choi H.-J."/>
        </authorList>
    </citation>
    <scope>NUCLEOTIDE SEQUENCE [LARGE SCALE GENOMIC DNA]</scope>
    <source>
        <strain evidence="6 7">D7</strain>
    </source>
</reference>
<organism evidence="6 7">
    <name type="scientific">Levilactobacillus brevis</name>
    <name type="common">Lactobacillus brevis</name>
    <dbReference type="NCBI Taxonomy" id="1580"/>
    <lineage>
        <taxon>Bacteria</taxon>
        <taxon>Bacillati</taxon>
        <taxon>Bacillota</taxon>
        <taxon>Bacilli</taxon>
        <taxon>Lactobacillales</taxon>
        <taxon>Lactobacillaceae</taxon>
        <taxon>Levilactobacillus</taxon>
    </lineage>
</organism>
<keyword evidence="2" id="KW-0378">Hydrolase</keyword>
<accession>A0A2A3TYI0</accession>
<dbReference type="EMBL" id="NVYO01000001">
    <property type="protein sequence ID" value="PBQ24092.1"/>
    <property type="molecule type" value="Genomic_DNA"/>
</dbReference>
<name>A0A2A3TYI0_LEVBR</name>
<dbReference type="GO" id="GO:0004519">
    <property type="term" value="F:endonuclease activity"/>
    <property type="evidence" value="ECO:0007669"/>
    <property type="project" value="UniProtKB-KW"/>
</dbReference>
<keyword evidence="6" id="KW-0255">Endonuclease</keyword>
<sequence>MPRVRRYEHDVKTNEFYHSSDWQSVRQLALIRDHYLCQVCKRKGIIKQGNTVHHIVPIKDDWNKRLDLGNLETICMACHNKEHFEKGYSKSKKRIRKNKNIVVFKRNSEL</sequence>
<evidence type="ECO:0000256" key="1">
    <source>
        <dbReference type="ARBA" id="ARBA00022722"/>
    </source>
</evidence>
<evidence type="ECO:0000313" key="6">
    <source>
        <dbReference type="EMBL" id="PBQ24092.1"/>
    </source>
</evidence>
<evidence type="ECO:0000256" key="3">
    <source>
        <dbReference type="ARBA" id="ARBA00038412"/>
    </source>
</evidence>
<evidence type="ECO:0000259" key="5">
    <source>
        <dbReference type="SMART" id="SM00507"/>
    </source>
</evidence>
<dbReference type="PANTHER" id="PTHR41286">
    <property type="entry name" value="HNH NUCLEASE YAJD-RELATED"/>
    <property type="match status" value="1"/>
</dbReference>
<proteinExistence type="inferred from homology"/>
<evidence type="ECO:0000256" key="2">
    <source>
        <dbReference type="ARBA" id="ARBA00022801"/>
    </source>
</evidence>
<dbReference type="PANTHER" id="PTHR41286:SF1">
    <property type="entry name" value="HNH NUCLEASE YAJD-RELATED"/>
    <property type="match status" value="1"/>
</dbReference>